<proteinExistence type="predicted"/>
<dbReference type="Pfam" id="PF06114">
    <property type="entry name" value="Peptidase_M78"/>
    <property type="match status" value="1"/>
</dbReference>
<accession>A0A540V9B7</accession>
<dbReference type="AlphaFoldDB" id="A0A540V9B7"/>
<comment type="caution">
    <text evidence="2">The sequence shown here is derived from an EMBL/GenBank/DDBJ whole genome shotgun (WGS) entry which is preliminary data.</text>
</comment>
<reference evidence="2 3" key="1">
    <citation type="submission" date="2019-06" db="EMBL/GenBank/DDBJ databases">
        <title>Metagenome assembled Genome of Spiribacter salinus SL48-SHIP from the microbial mat of Salt Lake 48 (Novosibirsk region, Russia).</title>
        <authorList>
            <person name="Shipova A."/>
            <person name="Rozanov A.S."/>
            <person name="Bryanskaya A.V."/>
            <person name="Peltek S.E."/>
        </authorList>
    </citation>
    <scope>NUCLEOTIDE SEQUENCE [LARGE SCALE GENOMIC DNA]</scope>
    <source>
        <strain evidence="2">SL48-SHIP-2</strain>
    </source>
</reference>
<sequence length="308" mass="34561">MALAIERVLGGGAGMWVNIDSAYRLWKARESHRSREGEHVEWAREFPLTELRKRGYLHDGRLSADTVAELLSFFGVADIEQWEQVYSPVAAQFRQSPSYTASWKAQASYLRICELQAEVWDLAPFDRNRVEEIVRKVRDNLASEPVGLLQRAGEELAEAGVALVMEPGLPKAQLSGAAFWPRRNKAVLALTMRFKTADHLLFSFFHEAAHLLLHRDRTLLETEVAAGQLEDEADRFARRLLISDDAYRKLVNAGAPSLEEVEETARQQGLAVDSLIGMLQHDGVVRYTSYNGYKRPVSTSAAPVHFGG</sequence>
<feature type="domain" description="IrrE N-terminal-like" evidence="1">
    <location>
        <begin position="164"/>
        <end position="260"/>
    </location>
</feature>
<dbReference type="PANTHER" id="PTHR43236:SF1">
    <property type="entry name" value="BLL7220 PROTEIN"/>
    <property type="match status" value="1"/>
</dbReference>
<evidence type="ECO:0000313" key="2">
    <source>
        <dbReference type="EMBL" id="TQE93321.1"/>
    </source>
</evidence>
<dbReference type="Proteomes" id="UP000315400">
    <property type="component" value="Unassembled WGS sequence"/>
</dbReference>
<dbReference type="EMBL" id="VIFK01000478">
    <property type="protein sequence ID" value="TQE93321.1"/>
    <property type="molecule type" value="Genomic_DNA"/>
</dbReference>
<organism evidence="2 3">
    <name type="scientific">Spiribacter salinus</name>
    <dbReference type="NCBI Taxonomy" id="1335746"/>
    <lineage>
        <taxon>Bacteria</taxon>
        <taxon>Pseudomonadati</taxon>
        <taxon>Pseudomonadota</taxon>
        <taxon>Gammaproteobacteria</taxon>
        <taxon>Chromatiales</taxon>
        <taxon>Ectothiorhodospiraceae</taxon>
        <taxon>Spiribacter</taxon>
    </lineage>
</organism>
<gene>
    <name evidence="2" type="ORF">FKY71_18260</name>
</gene>
<dbReference type="InterPro" id="IPR010359">
    <property type="entry name" value="IrrE_HExxH"/>
</dbReference>
<dbReference type="InterPro" id="IPR052345">
    <property type="entry name" value="Rad_response_metalloprotease"/>
</dbReference>
<evidence type="ECO:0000259" key="1">
    <source>
        <dbReference type="Pfam" id="PF06114"/>
    </source>
</evidence>
<dbReference type="PANTHER" id="PTHR43236">
    <property type="entry name" value="ANTITOXIN HIGA1"/>
    <property type="match status" value="1"/>
</dbReference>
<evidence type="ECO:0000313" key="3">
    <source>
        <dbReference type="Proteomes" id="UP000315400"/>
    </source>
</evidence>
<protein>
    <submittedName>
        <fullName evidence="2">ImmA/IrrE family metallo-endopeptidase</fullName>
    </submittedName>
</protein>
<name>A0A540V9B7_9GAMM</name>